<evidence type="ECO:0000313" key="2">
    <source>
        <dbReference type="EnsemblProtists" id="HpaP805000"/>
    </source>
</evidence>
<dbReference type="InParanoid" id="M4BFD1"/>
<dbReference type="eggNOG" id="ENOG502RZV6">
    <property type="taxonomic scope" value="Eukaryota"/>
</dbReference>
<feature type="compositionally biased region" description="Basic and acidic residues" evidence="1">
    <location>
        <begin position="149"/>
        <end position="166"/>
    </location>
</feature>
<reference evidence="2" key="2">
    <citation type="submission" date="2015-06" db="UniProtKB">
        <authorList>
            <consortium name="EnsemblProtists"/>
        </authorList>
    </citation>
    <scope>IDENTIFICATION</scope>
    <source>
        <strain evidence="2">Emoy2</strain>
    </source>
</reference>
<dbReference type="Proteomes" id="UP000011713">
    <property type="component" value="Unassembled WGS sequence"/>
</dbReference>
<dbReference type="AlphaFoldDB" id="M4BFD1"/>
<evidence type="ECO:0000256" key="1">
    <source>
        <dbReference type="SAM" id="MobiDB-lite"/>
    </source>
</evidence>
<protein>
    <submittedName>
        <fullName evidence="2">Uncharacterized protein</fullName>
    </submittedName>
</protein>
<feature type="compositionally biased region" description="Polar residues" evidence="1">
    <location>
        <begin position="7"/>
        <end position="17"/>
    </location>
</feature>
<name>M4BFD1_HYAAE</name>
<dbReference type="HOGENOM" id="CLU_774952_0_0_1"/>
<feature type="region of interest" description="Disordered" evidence="1">
    <location>
        <begin position="146"/>
        <end position="166"/>
    </location>
</feature>
<organism evidence="2 3">
    <name type="scientific">Hyaloperonospora arabidopsidis (strain Emoy2)</name>
    <name type="common">Downy mildew agent</name>
    <name type="synonym">Peronospora arabidopsidis</name>
    <dbReference type="NCBI Taxonomy" id="559515"/>
    <lineage>
        <taxon>Eukaryota</taxon>
        <taxon>Sar</taxon>
        <taxon>Stramenopiles</taxon>
        <taxon>Oomycota</taxon>
        <taxon>Peronosporomycetes</taxon>
        <taxon>Peronosporales</taxon>
        <taxon>Peronosporaceae</taxon>
        <taxon>Hyaloperonospora</taxon>
    </lineage>
</organism>
<feature type="compositionally biased region" description="Polar residues" evidence="1">
    <location>
        <begin position="45"/>
        <end position="58"/>
    </location>
</feature>
<dbReference type="EnsemblProtists" id="HpaT805000">
    <property type="protein sequence ID" value="HpaP805000"/>
    <property type="gene ID" value="HpaG805000"/>
</dbReference>
<dbReference type="VEuPathDB" id="FungiDB:HpaG805000"/>
<keyword evidence="3" id="KW-1185">Reference proteome</keyword>
<dbReference type="EMBL" id="JH598203">
    <property type="status" value="NOT_ANNOTATED_CDS"/>
    <property type="molecule type" value="Genomic_DNA"/>
</dbReference>
<accession>M4BFD1</accession>
<evidence type="ECO:0000313" key="3">
    <source>
        <dbReference type="Proteomes" id="UP000011713"/>
    </source>
</evidence>
<proteinExistence type="predicted"/>
<sequence>MFLPPSSFASPRQQPPRQCTCAADTESDSDCSVASDVTSDKHVPRSSSSTPFQAPSEEWATSLSPLELGPDSLQASRALHNAEALRQAPVLDNVFCSCYDVDTVLSTVQRREDGRFSPVQKLLLEPHSIQQVFTYATSSCDDDVVSSVEAKEQQGGQDRRTDDEGETYRRSFVATEIILGFYRKAVAWYGEPKRDCSAQKTDTDVEAGAKYEFVWRPESVDSTELAMFSSRPPSSTAATSIDFRSNSSTRKLARIHRLRASMRFESSGSSVSDFSVNGDEDESLLEDPSARGYVLRLEDLTANEWKKVFGGLFQFLRPKLKSDGEDNAERCSENDGVEVDGVLVANLCRIVKNFVVFPAVHRLICDEEDVDEKEWLLSYLAVHVLWSKYQLE</sequence>
<feature type="region of interest" description="Disordered" evidence="1">
    <location>
        <begin position="1"/>
        <end position="58"/>
    </location>
</feature>
<reference evidence="3" key="1">
    <citation type="journal article" date="2010" name="Science">
        <title>Signatures of adaptation to obligate biotrophy in the Hyaloperonospora arabidopsidis genome.</title>
        <authorList>
            <person name="Baxter L."/>
            <person name="Tripathy S."/>
            <person name="Ishaque N."/>
            <person name="Boot N."/>
            <person name="Cabral A."/>
            <person name="Kemen E."/>
            <person name="Thines M."/>
            <person name="Ah-Fong A."/>
            <person name="Anderson R."/>
            <person name="Badejoko W."/>
            <person name="Bittner-Eddy P."/>
            <person name="Boore J.L."/>
            <person name="Chibucos M.C."/>
            <person name="Coates M."/>
            <person name="Dehal P."/>
            <person name="Delehaunty K."/>
            <person name="Dong S."/>
            <person name="Downton P."/>
            <person name="Dumas B."/>
            <person name="Fabro G."/>
            <person name="Fronick C."/>
            <person name="Fuerstenberg S.I."/>
            <person name="Fulton L."/>
            <person name="Gaulin E."/>
            <person name="Govers F."/>
            <person name="Hughes L."/>
            <person name="Humphray S."/>
            <person name="Jiang R.H."/>
            <person name="Judelson H."/>
            <person name="Kamoun S."/>
            <person name="Kyung K."/>
            <person name="Meijer H."/>
            <person name="Minx P."/>
            <person name="Morris P."/>
            <person name="Nelson J."/>
            <person name="Phuntumart V."/>
            <person name="Qutob D."/>
            <person name="Rehmany A."/>
            <person name="Rougon-Cardoso A."/>
            <person name="Ryden P."/>
            <person name="Torto-Alalibo T."/>
            <person name="Studholme D."/>
            <person name="Wang Y."/>
            <person name="Win J."/>
            <person name="Wood J."/>
            <person name="Clifton S.W."/>
            <person name="Rogers J."/>
            <person name="Van den Ackerveken G."/>
            <person name="Jones J.D."/>
            <person name="McDowell J.M."/>
            <person name="Beynon J."/>
            <person name="Tyler B.M."/>
        </authorList>
    </citation>
    <scope>NUCLEOTIDE SEQUENCE [LARGE SCALE GENOMIC DNA]</scope>
    <source>
        <strain evidence="3">Emoy2</strain>
    </source>
</reference>